<evidence type="ECO:0000259" key="7">
    <source>
        <dbReference type="PROSITE" id="PS50850"/>
    </source>
</evidence>
<sequence>MAKINVVKMVDESKVNRFHLLIVFWGFFILLADGYDLMVYGSVIPSLMNEWSMSSSVAGLIGSLTLIGGLIGNLLFGVVADMMGRKKSIIICLAGFSIFTVLCGFAAGVIDFAIYRFIAGIALGGVMPSVVSLTSEYAPKSVRSMLVGVASTGFAVGGILVALVGSNMITNLGWQWMFYLGGIPLLFIPFIMKTLPDSLGHYMKKKDRKQIETVLKRIDPTYQPMSDDEFIAEKGKNSGVPIADLFKEKRARSTVSFWIATFCLLLMVYGLGTWLPQLMVSAGYALESSLTFLLALNFGAMFGQIGGGLLADKNGSKKVLTIMFTTGAVALALFGLSFEAIILYLLAGVAGACTTGGQAVNNAYASEFYPAHMRSTGVGWSLGIGRFGAIVGPMIGGLVLDSSLPLYANFLVFAIPGIIAAIAISFVQDKYSKRVPKNLDKSILLQDVPADELAKP</sequence>
<keyword evidence="2" id="KW-0813">Transport</keyword>
<dbReference type="InterPro" id="IPR005829">
    <property type="entry name" value="Sugar_transporter_CS"/>
</dbReference>
<feature type="transmembrane region" description="Helical" evidence="6">
    <location>
        <begin position="56"/>
        <end position="76"/>
    </location>
</feature>
<dbReference type="PANTHER" id="PTHR23508:SF10">
    <property type="entry name" value="CARBOXYLIC ACID TRANSPORTER PROTEIN HOMOLOG"/>
    <property type="match status" value="1"/>
</dbReference>
<keyword evidence="4 6" id="KW-1133">Transmembrane helix</keyword>
<evidence type="ECO:0000256" key="2">
    <source>
        <dbReference type="ARBA" id="ARBA00022448"/>
    </source>
</evidence>
<keyword evidence="3 6" id="KW-0812">Transmembrane</keyword>
<proteinExistence type="predicted"/>
<feature type="domain" description="Major facilitator superfamily (MFS) profile" evidence="7">
    <location>
        <begin position="22"/>
        <end position="432"/>
    </location>
</feature>
<dbReference type="InterPro" id="IPR020846">
    <property type="entry name" value="MFS_dom"/>
</dbReference>
<dbReference type="CDD" id="cd17365">
    <property type="entry name" value="MFS_PcaK_like"/>
    <property type="match status" value="1"/>
</dbReference>
<dbReference type="EMBL" id="CP137640">
    <property type="protein sequence ID" value="WVX79549.1"/>
    <property type="molecule type" value="Genomic_DNA"/>
</dbReference>
<feature type="transmembrane region" description="Helical" evidence="6">
    <location>
        <begin position="176"/>
        <end position="195"/>
    </location>
</feature>
<dbReference type="PROSITE" id="PS00217">
    <property type="entry name" value="SUGAR_TRANSPORT_2"/>
    <property type="match status" value="1"/>
</dbReference>
<evidence type="ECO:0000313" key="8">
    <source>
        <dbReference type="EMBL" id="WVX79549.1"/>
    </source>
</evidence>
<evidence type="ECO:0000256" key="3">
    <source>
        <dbReference type="ARBA" id="ARBA00022692"/>
    </source>
</evidence>
<dbReference type="RefSeq" id="WP_338448483.1">
    <property type="nucleotide sequence ID" value="NZ_CP137640.1"/>
</dbReference>
<evidence type="ECO:0000256" key="4">
    <source>
        <dbReference type="ARBA" id="ARBA00022989"/>
    </source>
</evidence>
<feature type="transmembrane region" description="Helical" evidence="6">
    <location>
        <begin position="342"/>
        <end position="365"/>
    </location>
</feature>
<reference evidence="8 9" key="1">
    <citation type="submission" date="2023-10" db="EMBL/GenBank/DDBJ databases">
        <title>Niallia locisalis sp.nov. isolated from a salt pond sample.</title>
        <authorList>
            <person name="Li X.-J."/>
            <person name="Dong L."/>
        </authorList>
    </citation>
    <scope>NUCLEOTIDE SEQUENCE [LARGE SCALE GENOMIC DNA]</scope>
    <source>
        <strain evidence="8 9">DSM 29761</strain>
    </source>
</reference>
<accession>A0ABZ2CEJ5</accession>
<dbReference type="Proteomes" id="UP001357223">
    <property type="component" value="Chromosome"/>
</dbReference>
<dbReference type="Gene3D" id="1.20.1250.20">
    <property type="entry name" value="MFS general substrate transporter like domains"/>
    <property type="match status" value="1"/>
</dbReference>
<evidence type="ECO:0000256" key="1">
    <source>
        <dbReference type="ARBA" id="ARBA00004651"/>
    </source>
</evidence>
<protein>
    <submittedName>
        <fullName evidence="8">MFS transporter</fullName>
    </submittedName>
</protein>
<feature type="transmembrane region" description="Helical" evidence="6">
    <location>
        <begin position="292"/>
        <end position="311"/>
    </location>
</feature>
<dbReference type="PROSITE" id="PS50850">
    <property type="entry name" value="MFS"/>
    <property type="match status" value="1"/>
</dbReference>
<dbReference type="Pfam" id="PF07690">
    <property type="entry name" value="MFS_1"/>
    <property type="match status" value="1"/>
</dbReference>
<evidence type="ECO:0000256" key="5">
    <source>
        <dbReference type="ARBA" id="ARBA00023136"/>
    </source>
</evidence>
<dbReference type="SUPFAM" id="SSF103473">
    <property type="entry name" value="MFS general substrate transporter"/>
    <property type="match status" value="1"/>
</dbReference>
<name>A0ABZ2CEJ5_9BACI</name>
<dbReference type="PANTHER" id="PTHR23508">
    <property type="entry name" value="CARBOXYLIC ACID TRANSPORTER PROTEIN HOMOLOG"/>
    <property type="match status" value="1"/>
</dbReference>
<feature type="transmembrane region" description="Helical" evidence="6">
    <location>
        <begin position="113"/>
        <end position="133"/>
    </location>
</feature>
<feature type="transmembrane region" description="Helical" evidence="6">
    <location>
        <begin position="145"/>
        <end position="164"/>
    </location>
</feature>
<dbReference type="InterPro" id="IPR036259">
    <property type="entry name" value="MFS_trans_sf"/>
</dbReference>
<feature type="transmembrane region" description="Helical" evidence="6">
    <location>
        <begin position="88"/>
        <end position="107"/>
    </location>
</feature>
<gene>
    <name evidence="8" type="ORF">R4Z09_19955</name>
</gene>
<keyword evidence="9" id="KW-1185">Reference proteome</keyword>
<feature type="transmembrane region" description="Helical" evidence="6">
    <location>
        <begin position="20"/>
        <end position="44"/>
    </location>
</feature>
<feature type="transmembrane region" description="Helical" evidence="6">
    <location>
        <begin position="377"/>
        <end position="400"/>
    </location>
</feature>
<organism evidence="8 9">
    <name type="scientific">Niallia oryzisoli</name>
    <dbReference type="NCBI Taxonomy" id="1737571"/>
    <lineage>
        <taxon>Bacteria</taxon>
        <taxon>Bacillati</taxon>
        <taxon>Bacillota</taxon>
        <taxon>Bacilli</taxon>
        <taxon>Bacillales</taxon>
        <taxon>Bacillaceae</taxon>
        <taxon>Niallia</taxon>
    </lineage>
</organism>
<feature type="transmembrane region" description="Helical" evidence="6">
    <location>
        <begin position="406"/>
        <end position="427"/>
    </location>
</feature>
<evidence type="ECO:0000313" key="9">
    <source>
        <dbReference type="Proteomes" id="UP001357223"/>
    </source>
</evidence>
<feature type="transmembrane region" description="Helical" evidence="6">
    <location>
        <begin position="318"/>
        <end position="336"/>
    </location>
</feature>
<evidence type="ECO:0000256" key="6">
    <source>
        <dbReference type="SAM" id="Phobius"/>
    </source>
</evidence>
<comment type="subcellular location">
    <subcellularLocation>
        <location evidence="1">Cell membrane</location>
        <topology evidence="1">Multi-pass membrane protein</topology>
    </subcellularLocation>
</comment>
<dbReference type="InterPro" id="IPR011701">
    <property type="entry name" value="MFS"/>
</dbReference>
<feature type="transmembrane region" description="Helical" evidence="6">
    <location>
        <begin position="255"/>
        <end position="272"/>
    </location>
</feature>
<keyword evidence="5 6" id="KW-0472">Membrane</keyword>